<evidence type="ECO:0000256" key="4">
    <source>
        <dbReference type="ARBA" id="ARBA00022989"/>
    </source>
</evidence>
<dbReference type="Proteomes" id="UP001165587">
    <property type="component" value="Unassembled WGS sequence"/>
</dbReference>
<dbReference type="Pfam" id="PF00892">
    <property type="entry name" value="EamA"/>
    <property type="match status" value="2"/>
</dbReference>
<dbReference type="AlphaFoldDB" id="A0AA41XAR3"/>
<dbReference type="InterPro" id="IPR000620">
    <property type="entry name" value="EamA_dom"/>
</dbReference>
<feature type="transmembrane region" description="Helical" evidence="6">
    <location>
        <begin position="88"/>
        <end position="109"/>
    </location>
</feature>
<comment type="caution">
    <text evidence="8">The sequence shown here is derived from an EMBL/GenBank/DDBJ whole genome shotgun (WGS) entry which is preliminary data.</text>
</comment>
<feature type="transmembrane region" description="Helical" evidence="6">
    <location>
        <begin position="30"/>
        <end position="53"/>
    </location>
</feature>
<evidence type="ECO:0000313" key="8">
    <source>
        <dbReference type="EMBL" id="MCS5724592.1"/>
    </source>
</evidence>
<organism evidence="8 9">
    <name type="scientific">Herbiconiux oxytropis</name>
    <dbReference type="NCBI Taxonomy" id="2970915"/>
    <lineage>
        <taxon>Bacteria</taxon>
        <taxon>Bacillati</taxon>
        <taxon>Actinomycetota</taxon>
        <taxon>Actinomycetes</taxon>
        <taxon>Micrococcales</taxon>
        <taxon>Microbacteriaceae</taxon>
        <taxon>Herbiconiux</taxon>
    </lineage>
</organism>
<dbReference type="GO" id="GO:0016020">
    <property type="term" value="C:membrane"/>
    <property type="evidence" value="ECO:0007669"/>
    <property type="project" value="UniProtKB-SubCell"/>
</dbReference>
<sequence>MTILLGLSGALAYGFADFLGGLASRSIRPIVATAWAALIGLVPLVVGLAVLGGQFTANALLWGTVAGVSGSVGVLMLYTALAVGPMSVLSPVTSVVSVIVPVSIGLIFAGSRLSALGVAAIIVAVIAVALVGAVKDRSGSRLTGRGLLTAGIAGCGFGGLVLAYAATSPDEGLAPLVVARIVQAAVMWIGVAVIVGRERARQALATTLSPGRSGRLWMQIAICGTLDASANVLIQAALHSGATADVLPVVSVLNALYPIGTVILAAIVLRERLTLLQIIGLALALTASAVLATT</sequence>
<dbReference type="InterPro" id="IPR050638">
    <property type="entry name" value="AA-Vitamin_Transporters"/>
</dbReference>
<feature type="transmembrane region" description="Helical" evidence="6">
    <location>
        <begin position="115"/>
        <end position="134"/>
    </location>
</feature>
<dbReference type="RefSeq" id="WP_259525018.1">
    <property type="nucleotide sequence ID" value="NZ_JANLCK010000001.1"/>
</dbReference>
<name>A0AA41XAR3_9MICO</name>
<keyword evidence="3 6" id="KW-0812">Transmembrane</keyword>
<gene>
    <name evidence="8" type="ORF">N1028_01650</name>
</gene>
<evidence type="ECO:0000256" key="2">
    <source>
        <dbReference type="ARBA" id="ARBA00007362"/>
    </source>
</evidence>
<feature type="domain" description="EamA" evidence="7">
    <location>
        <begin position="2"/>
        <end position="131"/>
    </location>
</feature>
<feature type="domain" description="EamA" evidence="7">
    <location>
        <begin position="213"/>
        <end position="291"/>
    </location>
</feature>
<proteinExistence type="inferred from homology"/>
<evidence type="ECO:0000256" key="6">
    <source>
        <dbReference type="SAM" id="Phobius"/>
    </source>
</evidence>
<dbReference type="InterPro" id="IPR037185">
    <property type="entry name" value="EmrE-like"/>
</dbReference>
<keyword evidence="5 6" id="KW-0472">Membrane</keyword>
<feature type="transmembrane region" description="Helical" evidence="6">
    <location>
        <begin position="246"/>
        <end position="268"/>
    </location>
</feature>
<feature type="transmembrane region" description="Helical" evidence="6">
    <location>
        <begin position="6"/>
        <end position="23"/>
    </location>
</feature>
<comment type="similarity">
    <text evidence="2">Belongs to the EamA transporter family.</text>
</comment>
<comment type="subcellular location">
    <subcellularLocation>
        <location evidence="1">Membrane</location>
        <topology evidence="1">Multi-pass membrane protein</topology>
    </subcellularLocation>
</comment>
<accession>A0AA41XAR3</accession>
<feature type="transmembrane region" description="Helical" evidence="6">
    <location>
        <begin position="275"/>
        <end position="293"/>
    </location>
</feature>
<dbReference type="PANTHER" id="PTHR32322:SF2">
    <property type="entry name" value="EAMA DOMAIN-CONTAINING PROTEIN"/>
    <property type="match status" value="1"/>
</dbReference>
<feature type="transmembrane region" description="Helical" evidence="6">
    <location>
        <begin position="172"/>
        <end position="195"/>
    </location>
</feature>
<evidence type="ECO:0000256" key="1">
    <source>
        <dbReference type="ARBA" id="ARBA00004141"/>
    </source>
</evidence>
<reference evidence="8" key="1">
    <citation type="submission" date="2022-08" db="EMBL/GenBank/DDBJ databases">
        <authorList>
            <person name="Deng Y."/>
            <person name="Han X.-F."/>
            <person name="Zhang Y.-Q."/>
        </authorList>
    </citation>
    <scope>NUCLEOTIDE SEQUENCE</scope>
    <source>
        <strain evidence="8">CPCC 203407</strain>
    </source>
</reference>
<keyword evidence="9" id="KW-1185">Reference proteome</keyword>
<evidence type="ECO:0000256" key="5">
    <source>
        <dbReference type="ARBA" id="ARBA00023136"/>
    </source>
</evidence>
<keyword evidence="4 6" id="KW-1133">Transmembrane helix</keyword>
<protein>
    <submittedName>
        <fullName evidence="8">EamA/RhaT family transporter</fullName>
    </submittedName>
</protein>
<feature type="transmembrane region" description="Helical" evidence="6">
    <location>
        <begin position="146"/>
        <end position="166"/>
    </location>
</feature>
<evidence type="ECO:0000256" key="3">
    <source>
        <dbReference type="ARBA" id="ARBA00022692"/>
    </source>
</evidence>
<evidence type="ECO:0000313" key="9">
    <source>
        <dbReference type="Proteomes" id="UP001165587"/>
    </source>
</evidence>
<feature type="transmembrane region" description="Helical" evidence="6">
    <location>
        <begin position="59"/>
        <end position="81"/>
    </location>
</feature>
<dbReference type="EMBL" id="JANLCK010000001">
    <property type="protein sequence ID" value="MCS5724592.1"/>
    <property type="molecule type" value="Genomic_DNA"/>
</dbReference>
<dbReference type="PANTHER" id="PTHR32322">
    <property type="entry name" value="INNER MEMBRANE TRANSPORTER"/>
    <property type="match status" value="1"/>
</dbReference>
<evidence type="ECO:0000259" key="7">
    <source>
        <dbReference type="Pfam" id="PF00892"/>
    </source>
</evidence>
<dbReference type="SUPFAM" id="SSF103481">
    <property type="entry name" value="Multidrug resistance efflux transporter EmrE"/>
    <property type="match status" value="1"/>
</dbReference>